<evidence type="ECO:0000256" key="3">
    <source>
        <dbReference type="ARBA" id="ARBA00023163"/>
    </source>
</evidence>
<evidence type="ECO:0000313" key="5">
    <source>
        <dbReference type="EMBL" id="GAA4465025.1"/>
    </source>
</evidence>
<keyword evidence="3" id="KW-0804">Transcription</keyword>
<protein>
    <submittedName>
        <fullName evidence="5">DNA-binding transcriptional regulator</fullName>
    </submittedName>
</protein>
<keyword evidence="6" id="KW-1185">Reference proteome</keyword>
<dbReference type="InterPro" id="IPR009057">
    <property type="entry name" value="Homeodomain-like_sf"/>
</dbReference>
<dbReference type="Pfam" id="PF13377">
    <property type="entry name" value="Peripla_BP_3"/>
    <property type="match status" value="1"/>
</dbReference>
<dbReference type="Pfam" id="PF12833">
    <property type="entry name" value="HTH_18"/>
    <property type="match status" value="1"/>
</dbReference>
<feature type="domain" description="HTH araC/xylS-type" evidence="4">
    <location>
        <begin position="329"/>
        <end position="402"/>
    </location>
</feature>
<sequence length="414" mass="46113">MAVADRKVALLVETSKAFGRGLLAGVGRYARLHPRWSIYVEERGLDDPIPRWLLADSSAADRFDGMLIRSLRLETMKQASELGIPAVYLGEENPDDVIAVSSDDRACARLAAEHLLERHFRSFGYVGLRGYGWSESRRDCFAQCIEQSGFPCAIIEMSTEPRQHEAWYQHRNELANWIESLPKPVAVMACYDATARTLLDVCRQHHWLVPEQVAVVGVDNDQVLCELSDPPLTSVALDTETIGYEAARLLDQRMQANSCADVKSIKSIVVPPRGVQLRQSTQTDAIDDPEIALALGFIRRHACDGIGVPDVLAHIAESSNRNTVPKTALSRRTLERRFHAATGHSPLDAIREVRIQRVKSLLCESTMKLEEVASSSGFQYPAYMASQFRASEGMTPGEYRKLHSNVSDSVSRPR</sequence>
<dbReference type="SUPFAM" id="SSF53822">
    <property type="entry name" value="Periplasmic binding protein-like I"/>
    <property type="match status" value="1"/>
</dbReference>
<dbReference type="PANTHER" id="PTHR30146">
    <property type="entry name" value="LACI-RELATED TRANSCRIPTIONAL REPRESSOR"/>
    <property type="match status" value="1"/>
</dbReference>
<dbReference type="PANTHER" id="PTHR30146:SF24">
    <property type="entry name" value="XYLOSE OPERON REGULATORY PROTEIN"/>
    <property type="match status" value="1"/>
</dbReference>
<dbReference type="SUPFAM" id="SSF46689">
    <property type="entry name" value="Homeodomain-like"/>
    <property type="match status" value="1"/>
</dbReference>
<keyword evidence="2 5" id="KW-0238">DNA-binding</keyword>
<organism evidence="5 6">
    <name type="scientific">Novipirellula rosea</name>
    <dbReference type="NCBI Taxonomy" id="1031540"/>
    <lineage>
        <taxon>Bacteria</taxon>
        <taxon>Pseudomonadati</taxon>
        <taxon>Planctomycetota</taxon>
        <taxon>Planctomycetia</taxon>
        <taxon>Pirellulales</taxon>
        <taxon>Pirellulaceae</taxon>
        <taxon>Novipirellula</taxon>
    </lineage>
</organism>
<dbReference type="Gene3D" id="3.40.50.2300">
    <property type="match status" value="2"/>
</dbReference>
<dbReference type="EMBL" id="BAABGA010000073">
    <property type="protein sequence ID" value="GAA4465025.1"/>
    <property type="molecule type" value="Genomic_DNA"/>
</dbReference>
<dbReference type="PROSITE" id="PS01124">
    <property type="entry name" value="HTH_ARAC_FAMILY_2"/>
    <property type="match status" value="1"/>
</dbReference>
<evidence type="ECO:0000313" key="6">
    <source>
        <dbReference type="Proteomes" id="UP001500840"/>
    </source>
</evidence>
<comment type="caution">
    <text evidence="5">The sequence shown here is derived from an EMBL/GenBank/DDBJ whole genome shotgun (WGS) entry which is preliminary data.</text>
</comment>
<dbReference type="InterPro" id="IPR018060">
    <property type="entry name" value="HTH_AraC"/>
</dbReference>
<evidence type="ECO:0000259" key="4">
    <source>
        <dbReference type="PROSITE" id="PS01124"/>
    </source>
</evidence>
<reference evidence="6" key="1">
    <citation type="journal article" date="2019" name="Int. J. Syst. Evol. Microbiol.">
        <title>The Global Catalogue of Microorganisms (GCM) 10K type strain sequencing project: providing services to taxonomists for standard genome sequencing and annotation.</title>
        <authorList>
            <consortium name="The Broad Institute Genomics Platform"/>
            <consortium name="The Broad Institute Genome Sequencing Center for Infectious Disease"/>
            <person name="Wu L."/>
            <person name="Ma J."/>
        </authorList>
    </citation>
    <scope>NUCLEOTIDE SEQUENCE [LARGE SCALE GENOMIC DNA]</scope>
    <source>
        <strain evidence="6">JCM 17759</strain>
    </source>
</reference>
<dbReference type="GO" id="GO:0003677">
    <property type="term" value="F:DNA binding"/>
    <property type="evidence" value="ECO:0007669"/>
    <property type="project" value="UniProtKB-KW"/>
</dbReference>
<proteinExistence type="predicted"/>
<dbReference type="SMART" id="SM00342">
    <property type="entry name" value="HTH_ARAC"/>
    <property type="match status" value="1"/>
</dbReference>
<name>A0ABP8NFK9_9BACT</name>
<evidence type="ECO:0000256" key="1">
    <source>
        <dbReference type="ARBA" id="ARBA00023015"/>
    </source>
</evidence>
<evidence type="ECO:0000256" key="2">
    <source>
        <dbReference type="ARBA" id="ARBA00023125"/>
    </source>
</evidence>
<dbReference type="InterPro" id="IPR028082">
    <property type="entry name" value="Peripla_BP_I"/>
</dbReference>
<dbReference type="InterPro" id="IPR046335">
    <property type="entry name" value="LacI/GalR-like_sensor"/>
</dbReference>
<gene>
    <name evidence="5" type="ORF">GCM10023156_52150</name>
</gene>
<keyword evidence="1" id="KW-0805">Transcription regulation</keyword>
<dbReference type="CDD" id="cd01543">
    <property type="entry name" value="PBP1_XylR"/>
    <property type="match status" value="1"/>
</dbReference>
<accession>A0ABP8NFK9</accession>
<dbReference type="Gene3D" id="1.10.10.60">
    <property type="entry name" value="Homeodomain-like"/>
    <property type="match status" value="1"/>
</dbReference>
<dbReference type="Proteomes" id="UP001500840">
    <property type="component" value="Unassembled WGS sequence"/>
</dbReference>